<keyword evidence="3 13" id="KW-0812">Transmembrane</keyword>
<dbReference type="InterPro" id="IPR013517">
    <property type="entry name" value="FG-GAP"/>
</dbReference>
<protein>
    <submittedName>
        <fullName evidence="15">Integrin alpha-PS5-like</fullName>
    </submittedName>
</protein>
<comment type="similarity">
    <text evidence="2 13">Belongs to the integrin alpha chain family.</text>
</comment>
<accession>A0A6P7FNV9</accession>
<keyword evidence="9 13" id="KW-0472">Membrane</keyword>
<sequence>MLKFIVALILITKCVYGEHLNINNVIELELNNTNTNNRSYFGYSLLLQKGNPSQVIVGAPKYSTKNGGAIFVCELIPNKECRQYGFKVPSAGSMNGNFLGLSLDGDEFVGGLFVTCAPRVVQAFAPRSRYGFYRLHGRCYRHENSSLIDTPNIEYNEIFPSDITTRSQVQLGFDIFYQKDKNILTGCVGANRTTTNITSGNILTGPLFDKDLSSWNFVTNRFPESKDYDYIGYKVGVAKYQQDEYVIGGAPRAESCRGQVLTINKGKVVNKILGDSDALGSYFGSSFLAVDLNNDNSDELFIGAPMTAGNTFDEGCVFYYNDISATVHSSILYGSKRRGARFGTSIVNLGDINLDSFIDIAISAPFEDNGIGAVYIYMGTSIGINETFNQRVTPSIFSPALPNIRGFGIGLSRGLDINNDGYNDIAVGAYQSEKVFVLQSKEIIIFHASLTSDINSISVDKTSIVPIRYCVGFSPKSPSSKLTSLTFSIEIIVDDVVTDRNDNIAIDRSKNVCNEFNATADKPVGDFVPFQISLRSDVIDNVVVEGPKVVTLSIPFIHGCSSANLCKTQLSMNITPKNSQIILGQNDHFSYDVSVKNEGEPGYQCQLNIPLPNELELENGKGCYSDDHNIVICRLGSKLDNLTKSISVNFDMLPSSNLTKRTLDIKFELSCLHGQDTATDTAAIMIDIISSPFIEGKTLQDTVEIFPEDTDLQKQLETVHSYTVANTGPSPVRSDIYILIPTITIKEKKLFEVVESTKDRDVNKMHCSPTNNPEISNVKYNVSSLIKTPENETEIVDCFNKWKCEILFCQGSILRDDTETTVFNVKLKTNSGLLGQFFKKQTRGKFIAAFVTSAIHTSNTTVTGHASTTLLLSNVVKAVPNWIYVVATIVGCLLLVVLILVLFKCNFFEREYRDKLIEERELIEDNNERLPEPIQLDLMEIQEGNEGDANDDEITESK</sequence>
<evidence type="ECO:0000259" key="14">
    <source>
        <dbReference type="Pfam" id="PF20805"/>
    </source>
</evidence>
<dbReference type="Pfam" id="PF20805">
    <property type="entry name" value="Integrin_A_Ig_2"/>
    <property type="match status" value="1"/>
</dbReference>
<evidence type="ECO:0000256" key="4">
    <source>
        <dbReference type="ARBA" id="ARBA00022729"/>
    </source>
</evidence>
<keyword evidence="8 13" id="KW-0401">Integrin</keyword>
<dbReference type="Gene3D" id="2.60.40.1530">
    <property type="entry name" value="ntegrin, alpha v. Chain A, domain 4"/>
    <property type="match status" value="1"/>
</dbReference>
<name>A0A6P7FNV9_DIAVI</name>
<evidence type="ECO:0000256" key="3">
    <source>
        <dbReference type="ARBA" id="ARBA00022692"/>
    </source>
</evidence>
<evidence type="ECO:0000256" key="6">
    <source>
        <dbReference type="ARBA" id="ARBA00022889"/>
    </source>
</evidence>
<evidence type="ECO:0000256" key="2">
    <source>
        <dbReference type="ARBA" id="ARBA00008054"/>
    </source>
</evidence>
<comment type="subcellular location">
    <subcellularLocation>
        <location evidence="1 13">Membrane</location>
        <topology evidence="1 13">Single-pass type I membrane protein</topology>
    </subcellularLocation>
</comment>
<dbReference type="PANTHER" id="PTHR23220">
    <property type="entry name" value="INTEGRIN ALPHA"/>
    <property type="match status" value="1"/>
</dbReference>
<dbReference type="SUPFAM" id="SSF69318">
    <property type="entry name" value="Integrin alpha N-terminal domain"/>
    <property type="match status" value="1"/>
</dbReference>
<dbReference type="InterPro" id="IPR000413">
    <property type="entry name" value="Integrin_alpha"/>
</dbReference>
<feature type="transmembrane region" description="Helical" evidence="13">
    <location>
        <begin position="882"/>
        <end position="903"/>
    </location>
</feature>
<dbReference type="InterPro" id="IPR013519">
    <property type="entry name" value="Int_alpha_beta-p"/>
</dbReference>
<reference evidence="15" key="1">
    <citation type="submission" date="2025-08" db="UniProtKB">
        <authorList>
            <consortium name="RefSeq"/>
        </authorList>
    </citation>
    <scope>IDENTIFICATION</scope>
    <source>
        <tissue evidence="15">Whole insect</tissue>
    </source>
</reference>
<feature type="chain" id="PRO_5028501948" evidence="13">
    <location>
        <begin position="18"/>
        <end position="958"/>
    </location>
</feature>
<evidence type="ECO:0000256" key="5">
    <source>
        <dbReference type="ARBA" id="ARBA00022737"/>
    </source>
</evidence>
<dbReference type="AlphaFoldDB" id="A0A6P7FNV9"/>
<dbReference type="GO" id="GO:0009897">
    <property type="term" value="C:external side of plasma membrane"/>
    <property type="evidence" value="ECO:0007669"/>
    <property type="project" value="TreeGrafter"/>
</dbReference>
<dbReference type="OrthoDB" id="6775437at2759"/>
<feature type="repeat" description="FG-GAP" evidence="12">
    <location>
        <begin position="329"/>
        <end position="386"/>
    </location>
</feature>
<evidence type="ECO:0000256" key="7">
    <source>
        <dbReference type="ARBA" id="ARBA00022989"/>
    </source>
</evidence>
<evidence type="ECO:0000256" key="12">
    <source>
        <dbReference type="PROSITE-ProRule" id="PRU00803"/>
    </source>
</evidence>
<dbReference type="PROSITE" id="PS51470">
    <property type="entry name" value="FG_GAP"/>
    <property type="match status" value="4"/>
</dbReference>
<evidence type="ECO:0000256" key="13">
    <source>
        <dbReference type="RuleBase" id="RU003762"/>
    </source>
</evidence>
<keyword evidence="5" id="KW-0677">Repeat</keyword>
<dbReference type="InterPro" id="IPR048285">
    <property type="entry name" value="Integrin_alpha_Ig-like_2"/>
</dbReference>
<feature type="repeat" description="FG-GAP" evidence="12">
    <location>
        <begin position="27"/>
        <end position="82"/>
    </location>
</feature>
<dbReference type="GO" id="GO:0008305">
    <property type="term" value="C:integrin complex"/>
    <property type="evidence" value="ECO:0007669"/>
    <property type="project" value="InterPro"/>
</dbReference>
<dbReference type="PRINTS" id="PR01185">
    <property type="entry name" value="INTEGRINA"/>
</dbReference>
<dbReference type="RefSeq" id="XP_028136477.1">
    <property type="nucleotide sequence ID" value="XM_028280676.1"/>
</dbReference>
<dbReference type="GO" id="GO:0007157">
    <property type="term" value="P:heterophilic cell-cell adhesion via plasma membrane cell adhesion molecules"/>
    <property type="evidence" value="ECO:0007669"/>
    <property type="project" value="UniProtKB-ARBA"/>
</dbReference>
<feature type="repeat" description="FG-GAP" evidence="12">
    <location>
        <begin position="393"/>
        <end position="455"/>
    </location>
</feature>
<feature type="domain" description="Integrin alpha second immunoglobulin-like" evidence="14">
    <location>
        <begin position="560"/>
        <end position="675"/>
    </location>
</feature>
<dbReference type="GO" id="GO:0007160">
    <property type="term" value="P:cell-matrix adhesion"/>
    <property type="evidence" value="ECO:0007669"/>
    <property type="project" value="TreeGrafter"/>
</dbReference>
<dbReference type="PANTHER" id="PTHR23220:SF83">
    <property type="entry name" value="INTEGRIN ALPHA-PS3-RELATED"/>
    <property type="match status" value="1"/>
</dbReference>
<dbReference type="Gene3D" id="2.60.40.1510">
    <property type="entry name" value="ntegrin, alpha v. Chain A, domain 3"/>
    <property type="match status" value="1"/>
</dbReference>
<proteinExistence type="inferred from homology"/>
<evidence type="ECO:0000256" key="9">
    <source>
        <dbReference type="ARBA" id="ARBA00023136"/>
    </source>
</evidence>
<keyword evidence="4 13" id="KW-0732">Signal</keyword>
<dbReference type="GO" id="GO:0007229">
    <property type="term" value="P:integrin-mediated signaling pathway"/>
    <property type="evidence" value="ECO:0007669"/>
    <property type="project" value="UniProtKB-KW"/>
</dbReference>
<evidence type="ECO:0000256" key="10">
    <source>
        <dbReference type="ARBA" id="ARBA00023170"/>
    </source>
</evidence>
<keyword evidence="11" id="KW-0325">Glycoprotein</keyword>
<dbReference type="SUPFAM" id="SSF69179">
    <property type="entry name" value="Integrin domains"/>
    <property type="match status" value="2"/>
</dbReference>
<dbReference type="KEGG" id="dvv:114331180"/>
<evidence type="ECO:0000313" key="15">
    <source>
        <dbReference type="RefSeq" id="XP_028136477.1"/>
    </source>
</evidence>
<organism evidence="15">
    <name type="scientific">Diabrotica virgifera virgifera</name>
    <name type="common">western corn rootworm</name>
    <dbReference type="NCBI Taxonomy" id="50390"/>
    <lineage>
        <taxon>Eukaryota</taxon>
        <taxon>Metazoa</taxon>
        <taxon>Ecdysozoa</taxon>
        <taxon>Arthropoda</taxon>
        <taxon>Hexapoda</taxon>
        <taxon>Insecta</taxon>
        <taxon>Pterygota</taxon>
        <taxon>Neoptera</taxon>
        <taxon>Endopterygota</taxon>
        <taxon>Coleoptera</taxon>
        <taxon>Polyphaga</taxon>
        <taxon>Cucujiformia</taxon>
        <taxon>Chrysomeloidea</taxon>
        <taxon>Chrysomelidae</taxon>
        <taxon>Galerucinae</taxon>
        <taxon>Diabroticina</taxon>
        <taxon>Diabroticites</taxon>
        <taxon>Diabrotica</taxon>
    </lineage>
</organism>
<feature type="signal peptide" evidence="13">
    <location>
        <begin position="1"/>
        <end position="17"/>
    </location>
</feature>
<evidence type="ECO:0000256" key="1">
    <source>
        <dbReference type="ARBA" id="ARBA00004479"/>
    </source>
</evidence>
<dbReference type="Pfam" id="PF01839">
    <property type="entry name" value="FG-GAP"/>
    <property type="match status" value="2"/>
</dbReference>
<dbReference type="InterPro" id="IPR032695">
    <property type="entry name" value="Integrin_dom_sf"/>
</dbReference>
<keyword evidence="7 13" id="KW-1133">Transmembrane helix</keyword>
<feature type="repeat" description="FG-GAP" evidence="12">
    <location>
        <begin position="270"/>
        <end position="328"/>
    </location>
</feature>
<dbReference type="InParanoid" id="A0A6P7FNV9"/>
<keyword evidence="6 13" id="KW-0130">Cell adhesion</keyword>
<evidence type="ECO:0000256" key="8">
    <source>
        <dbReference type="ARBA" id="ARBA00023037"/>
    </source>
</evidence>
<dbReference type="Gene3D" id="2.130.10.130">
    <property type="entry name" value="Integrin alpha, N-terminal"/>
    <property type="match status" value="1"/>
</dbReference>
<evidence type="ECO:0000256" key="11">
    <source>
        <dbReference type="ARBA" id="ARBA00023180"/>
    </source>
</evidence>
<dbReference type="GO" id="GO:0033627">
    <property type="term" value="P:cell adhesion mediated by integrin"/>
    <property type="evidence" value="ECO:0007669"/>
    <property type="project" value="TreeGrafter"/>
</dbReference>
<dbReference type="GO" id="GO:0005178">
    <property type="term" value="F:integrin binding"/>
    <property type="evidence" value="ECO:0007669"/>
    <property type="project" value="TreeGrafter"/>
</dbReference>
<dbReference type="SMART" id="SM00191">
    <property type="entry name" value="Int_alpha"/>
    <property type="match status" value="5"/>
</dbReference>
<dbReference type="InterPro" id="IPR028994">
    <property type="entry name" value="Integrin_alpha_N"/>
</dbReference>
<dbReference type="FunCoup" id="A0A6P7FNV9">
    <property type="interactions" value="1"/>
</dbReference>
<dbReference type="Gene3D" id="1.20.5.930">
    <property type="entry name" value="Bicelle-embedded integrin alpha(iib) transmembrane segment"/>
    <property type="match status" value="1"/>
</dbReference>
<keyword evidence="10 13" id="KW-0675">Receptor</keyword>
<gene>
    <name evidence="15" type="primary">LOC114331180</name>
</gene>